<evidence type="ECO:0000256" key="3">
    <source>
        <dbReference type="RuleBase" id="RU003616"/>
    </source>
</evidence>
<accession>A0AAN8UFN1</accession>
<evidence type="ECO:0000256" key="2">
    <source>
        <dbReference type="PROSITE-ProRule" id="PRU00285"/>
    </source>
</evidence>
<dbReference type="SUPFAM" id="SSF49764">
    <property type="entry name" value="HSP20-like chaperones"/>
    <property type="match status" value="1"/>
</dbReference>
<dbReference type="AlphaFoldDB" id="A0AAN8UFN1"/>
<comment type="caution">
    <text evidence="5">The sequence shown here is derived from an EMBL/GenBank/DDBJ whole genome shotgun (WGS) entry which is preliminary data.</text>
</comment>
<dbReference type="Gene3D" id="2.60.40.790">
    <property type="match status" value="1"/>
</dbReference>
<organism evidence="5 6">
    <name type="scientific">Dillenia turbinata</name>
    <dbReference type="NCBI Taxonomy" id="194707"/>
    <lineage>
        <taxon>Eukaryota</taxon>
        <taxon>Viridiplantae</taxon>
        <taxon>Streptophyta</taxon>
        <taxon>Embryophyta</taxon>
        <taxon>Tracheophyta</taxon>
        <taxon>Spermatophyta</taxon>
        <taxon>Magnoliopsida</taxon>
        <taxon>eudicotyledons</taxon>
        <taxon>Gunneridae</taxon>
        <taxon>Pentapetalae</taxon>
        <taxon>Dilleniales</taxon>
        <taxon>Dilleniaceae</taxon>
        <taxon>Dillenia</taxon>
    </lineage>
</organism>
<evidence type="ECO:0000313" key="6">
    <source>
        <dbReference type="Proteomes" id="UP001370490"/>
    </source>
</evidence>
<evidence type="ECO:0000256" key="1">
    <source>
        <dbReference type="ARBA" id="ARBA00023016"/>
    </source>
</evidence>
<keyword evidence="1" id="KW-0346">Stress response</keyword>
<dbReference type="PROSITE" id="PS01031">
    <property type="entry name" value="SHSP"/>
    <property type="match status" value="1"/>
</dbReference>
<dbReference type="PANTHER" id="PTHR11527">
    <property type="entry name" value="HEAT-SHOCK PROTEIN 20 FAMILY MEMBER"/>
    <property type="match status" value="1"/>
</dbReference>
<evidence type="ECO:0000313" key="5">
    <source>
        <dbReference type="EMBL" id="KAK6914645.1"/>
    </source>
</evidence>
<dbReference type="Proteomes" id="UP001370490">
    <property type="component" value="Unassembled WGS sequence"/>
</dbReference>
<dbReference type="CDD" id="cd06464">
    <property type="entry name" value="ACD_sHsps-like"/>
    <property type="match status" value="1"/>
</dbReference>
<protein>
    <submittedName>
        <fullName evidence="5">Alpha crystallin/Hsp20 domain</fullName>
    </submittedName>
</protein>
<reference evidence="5 6" key="1">
    <citation type="submission" date="2023-12" db="EMBL/GenBank/DDBJ databases">
        <title>A high-quality genome assembly for Dillenia turbinata (Dilleniales).</title>
        <authorList>
            <person name="Chanderbali A."/>
        </authorList>
    </citation>
    <scope>NUCLEOTIDE SEQUENCE [LARGE SCALE GENOMIC DNA]</scope>
    <source>
        <strain evidence="5">LSX21</strain>
        <tissue evidence="5">Leaf</tissue>
    </source>
</reference>
<sequence length="146" mass="16527">MSLGDFTTTTANYLLHFPEHFEKYGFSRVRSRDTHETKGKSVPSILADIIDTPKEYILLLVQVTVVDENTLVIRSNGKRKREDGEEEGCKYLRLERRAPQKMLRKFRLPEDANASAITAECENGVLTVTIQKHPPPPKSSVEVTIA</sequence>
<evidence type="ECO:0000259" key="4">
    <source>
        <dbReference type="PROSITE" id="PS01031"/>
    </source>
</evidence>
<dbReference type="Pfam" id="PF00011">
    <property type="entry name" value="HSP20"/>
    <property type="match status" value="1"/>
</dbReference>
<dbReference type="EMBL" id="JBAMMX010000025">
    <property type="protein sequence ID" value="KAK6914645.1"/>
    <property type="molecule type" value="Genomic_DNA"/>
</dbReference>
<name>A0AAN8UFN1_9MAGN</name>
<dbReference type="InterPro" id="IPR008978">
    <property type="entry name" value="HSP20-like_chaperone"/>
</dbReference>
<feature type="domain" description="SHSP" evidence="4">
    <location>
        <begin position="36"/>
        <end position="146"/>
    </location>
</feature>
<gene>
    <name evidence="5" type="ORF">RJ641_019762</name>
</gene>
<comment type="similarity">
    <text evidence="2 3">Belongs to the small heat shock protein (HSP20) family.</text>
</comment>
<dbReference type="InterPro" id="IPR002068">
    <property type="entry name" value="A-crystallin/Hsp20_dom"/>
</dbReference>
<dbReference type="InterPro" id="IPR031107">
    <property type="entry name" value="Small_HSP"/>
</dbReference>
<keyword evidence="6" id="KW-1185">Reference proteome</keyword>
<proteinExistence type="inferred from homology"/>